<organism evidence="2 3">
    <name type="scientific">Phytohabitans suffuscus</name>
    <dbReference type="NCBI Taxonomy" id="624315"/>
    <lineage>
        <taxon>Bacteria</taxon>
        <taxon>Bacillati</taxon>
        <taxon>Actinomycetota</taxon>
        <taxon>Actinomycetes</taxon>
        <taxon>Micromonosporales</taxon>
        <taxon>Micromonosporaceae</taxon>
    </lineage>
</organism>
<gene>
    <name evidence="2" type="ORF">Psuf_078330</name>
</gene>
<name>A0A6F8YWH8_9ACTN</name>
<dbReference type="Gene3D" id="6.10.250.1010">
    <property type="match status" value="1"/>
</dbReference>
<keyword evidence="3" id="KW-1185">Reference proteome</keyword>
<evidence type="ECO:0000313" key="3">
    <source>
        <dbReference type="Proteomes" id="UP000503011"/>
    </source>
</evidence>
<feature type="compositionally biased region" description="Low complexity" evidence="1">
    <location>
        <begin position="109"/>
        <end position="123"/>
    </location>
</feature>
<evidence type="ECO:0000256" key="1">
    <source>
        <dbReference type="SAM" id="MobiDB-lite"/>
    </source>
</evidence>
<dbReference type="KEGG" id="psuu:Psuf_078330"/>
<dbReference type="AlphaFoldDB" id="A0A6F8YWH8"/>
<accession>A0A6F8YWH8</accession>
<feature type="region of interest" description="Disordered" evidence="1">
    <location>
        <begin position="75"/>
        <end position="129"/>
    </location>
</feature>
<evidence type="ECO:0000313" key="2">
    <source>
        <dbReference type="EMBL" id="BCB90520.1"/>
    </source>
</evidence>
<protein>
    <submittedName>
        <fullName evidence="2">Uncharacterized protein</fullName>
    </submittedName>
</protein>
<reference evidence="2 3" key="1">
    <citation type="submission" date="2020-03" db="EMBL/GenBank/DDBJ databases">
        <title>Whole genome shotgun sequence of Phytohabitans suffuscus NBRC 105367.</title>
        <authorList>
            <person name="Komaki H."/>
            <person name="Tamura T."/>
        </authorList>
    </citation>
    <scope>NUCLEOTIDE SEQUENCE [LARGE SCALE GENOMIC DNA]</scope>
    <source>
        <strain evidence="2 3">NBRC 105367</strain>
    </source>
</reference>
<proteinExistence type="predicted"/>
<sequence>MADLSDGRCDEPLGMSVMHRGDEHLHYSDHSHRWIAPPDVEQAIWEAGLRAHMAQHRATMGGPFNIDELVEVPKTRVPGQPARVPGQPARVPGQPARVPGQPARVPGEPARVPAQQVRVPAQQQRRRAA</sequence>
<reference evidence="2 3" key="2">
    <citation type="submission" date="2020-03" db="EMBL/GenBank/DDBJ databases">
        <authorList>
            <person name="Ichikawa N."/>
            <person name="Kimura A."/>
            <person name="Kitahashi Y."/>
            <person name="Uohara A."/>
        </authorList>
    </citation>
    <scope>NUCLEOTIDE SEQUENCE [LARGE SCALE GENOMIC DNA]</scope>
    <source>
        <strain evidence="2 3">NBRC 105367</strain>
    </source>
</reference>
<dbReference type="EMBL" id="AP022871">
    <property type="protein sequence ID" value="BCB90520.1"/>
    <property type="molecule type" value="Genomic_DNA"/>
</dbReference>
<dbReference type="Proteomes" id="UP000503011">
    <property type="component" value="Chromosome"/>
</dbReference>